<feature type="signal peptide" evidence="1">
    <location>
        <begin position="1"/>
        <end position="22"/>
    </location>
</feature>
<proteinExistence type="predicted"/>
<keyword evidence="1" id="KW-0732">Signal</keyword>
<dbReference type="AlphaFoldDB" id="X0KWY9"/>
<name>X0KWY9_FUSOX</name>
<dbReference type="HOGENOM" id="CLU_3260581_0_0_1"/>
<evidence type="ECO:0000313" key="2">
    <source>
        <dbReference type="EMBL" id="EXM13196.1"/>
    </source>
</evidence>
<accession>X0KWY9</accession>
<dbReference type="EMBL" id="JH658167">
    <property type="protein sequence ID" value="EXM13196.1"/>
    <property type="molecule type" value="Genomic_DNA"/>
</dbReference>
<organism evidence="2">
    <name type="scientific">Fusarium oxysporum f. sp. vasinfectum 25433</name>
    <dbReference type="NCBI Taxonomy" id="1089449"/>
    <lineage>
        <taxon>Eukaryota</taxon>
        <taxon>Fungi</taxon>
        <taxon>Dikarya</taxon>
        <taxon>Ascomycota</taxon>
        <taxon>Pezizomycotina</taxon>
        <taxon>Sordariomycetes</taxon>
        <taxon>Hypocreomycetidae</taxon>
        <taxon>Hypocreales</taxon>
        <taxon>Nectriaceae</taxon>
        <taxon>Fusarium</taxon>
        <taxon>Fusarium oxysporum species complex</taxon>
    </lineage>
</organism>
<feature type="chain" id="PRO_5004943382" evidence="1">
    <location>
        <begin position="23"/>
        <end position="42"/>
    </location>
</feature>
<sequence>MIGLWWLPRCLPLGLLWLLAWRTSMDWDIIPGNNPRAHMFLT</sequence>
<reference evidence="2" key="2">
    <citation type="submission" date="2012-05" db="EMBL/GenBank/DDBJ databases">
        <title>The Genome Annotation of Fusarium oxysporum Cotton.</title>
        <authorList>
            <consortium name="The Broad Institute Genomics Platform"/>
            <person name="Ma L.-J."/>
            <person name="Corby-Kistler H."/>
            <person name="Broz K."/>
            <person name="Gale L.R."/>
            <person name="Jonkers W."/>
            <person name="O'Donnell K."/>
            <person name="Ploetz R."/>
            <person name="Steinberg C."/>
            <person name="Schwartz D.C."/>
            <person name="VanEtten H."/>
            <person name="Zhou S."/>
            <person name="Young S.K."/>
            <person name="Zeng Q."/>
            <person name="Gargeya S."/>
            <person name="Fitzgerald M."/>
            <person name="Abouelleil A."/>
            <person name="Alvarado L."/>
            <person name="Chapman S.B."/>
            <person name="Gainer-Dewar J."/>
            <person name="Goldberg J."/>
            <person name="Griggs A."/>
            <person name="Gujja S."/>
            <person name="Hansen M."/>
            <person name="Howarth C."/>
            <person name="Imamovic A."/>
            <person name="Ireland A."/>
            <person name="Larimer J."/>
            <person name="McCowan C."/>
            <person name="Murphy C."/>
            <person name="Pearson M."/>
            <person name="Poon T.W."/>
            <person name="Priest M."/>
            <person name="Roberts A."/>
            <person name="Saif S."/>
            <person name="Shea T."/>
            <person name="Sykes S."/>
            <person name="Wortman J."/>
            <person name="Nusbaum C."/>
            <person name="Birren B."/>
        </authorList>
    </citation>
    <scope>NUCLEOTIDE SEQUENCE</scope>
    <source>
        <strain evidence="2">25433</strain>
    </source>
</reference>
<dbReference type="Proteomes" id="UP000030701">
    <property type="component" value="Unassembled WGS sequence"/>
</dbReference>
<evidence type="ECO:0000256" key="1">
    <source>
        <dbReference type="SAM" id="SignalP"/>
    </source>
</evidence>
<gene>
    <name evidence="2" type="ORF">FOTG_18349</name>
</gene>
<protein>
    <submittedName>
        <fullName evidence="2">Uncharacterized protein</fullName>
    </submittedName>
</protein>
<reference evidence="2" key="1">
    <citation type="submission" date="2011-11" db="EMBL/GenBank/DDBJ databases">
        <title>The Genome Sequence of Fusarium oxysporum Cotton.</title>
        <authorList>
            <consortium name="The Broad Institute Genome Sequencing Platform"/>
            <person name="Ma L.-J."/>
            <person name="Gale L.R."/>
            <person name="Schwartz D.C."/>
            <person name="Zhou S."/>
            <person name="Corby-Kistler H."/>
            <person name="Young S.K."/>
            <person name="Zeng Q."/>
            <person name="Gargeya S."/>
            <person name="Fitzgerald M."/>
            <person name="Haas B."/>
            <person name="Abouelleil A."/>
            <person name="Alvarado L."/>
            <person name="Arachchi H.M."/>
            <person name="Berlin A."/>
            <person name="Brown A."/>
            <person name="Chapman S.B."/>
            <person name="Chen Z."/>
            <person name="Dunbar C."/>
            <person name="Freedman E."/>
            <person name="Gearin G."/>
            <person name="Goldberg J."/>
            <person name="Griggs A."/>
            <person name="Gujja S."/>
            <person name="Heiman D."/>
            <person name="Howarth C."/>
            <person name="Larson L."/>
            <person name="Lui A."/>
            <person name="MacDonald P.J.P."/>
            <person name="Montmayeur A."/>
            <person name="Murphy C."/>
            <person name="Neiman D."/>
            <person name="Pearson M."/>
            <person name="Priest M."/>
            <person name="Roberts A."/>
            <person name="Saif S."/>
            <person name="Shea T."/>
            <person name="Shenoy N."/>
            <person name="Sisk P."/>
            <person name="Stolte C."/>
            <person name="Sykes S."/>
            <person name="Wortman J."/>
            <person name="Nusbaum C."/>
            <person name="Birren B."/>
        </authorList>
    </citation>
    <scope>NUCLEOTIDE SEQUENCE [LARGE SCALE GENOMIC DNA]</scope>
    <source>
        <strain evidence="2">25433</strain>
    </source>
</reference>